<evidence type="ECO:0000259" key="3">
    <source>
        <dbReference type="Pfam" id="PF12708"/>
    </source>
</evidence>
<keyword evidence="6" id="KW-1185">Reference proteome</keyword>
<name>A0A8J6PHS3_9FLAO</name>
<dbReference type="InterPro" id="IPR011050">
    <property type="entry name" value="Pectin_lyase_fold/virulence"/>
</dbReference>
<dbReference type="AlphaFoldDB" id="A0A8J6PHS3"/>
<dbReference type="InterPro" id="IPR024535">
    <property type="entry name" value="RHGA/B-epi-like_pectate_lyase"/>
</dbReference>
<dbReference type="Pfam" id="PF12708">
    <property type="entry name" value="Pect-lyase_RHGA_epim"/>
    <property type="match status" value="1"/>
</dbReference>
<evidence type="ECO:0000313" key="6">
    <source>
        <dbReference type="Proteomes" id="UP000652681"/>
    </source>
</evidence>
<dbReference type="InterPro" id="IPR026444">
    <property type="entry name" value="Secre_tail"/>
</dbReference>
<dbReference type="RefSeq" id="WP_216713660.1">
    <property type="nucleotide sequence ID" value="NZ_JACVEL010000002.1"/>
</dbReference>
<dbReference type="NCBIfam" id="TIGR04183">
    <property type="entry name" value="Por_Secre_tail"/>
    <property type="match status" value="1"/>
</dbReference>
<dbReference type="Proteomes" id="UP000652681">
    <property type="component" value="Unassembled WGS sequence"/>
</dbReference>
<feature type="chain" id="PRO_5035241289" evidence="2">
    <location>
        <begin position="21"/>
        <end position="590"/>
    </location>
</feature>
<organism evidence="5 6">
    <name type="scientific">Taishania pollutisoli</name>
    <dbReference type="NCBI Taxonomy" id="2766479"/>
    <lineage>
        <taxon>Bacteria</taxon>
        <taxon>Pseudomonadati</taxon>
        <taxon>Bacteroidota</taxon>
        <taxon>Flavobacteriia</taxon>
        <taxon>Flavobacteriales</taxon>
        <taxon>Crocinitomicaceae</taxon>
        <taxon>Taishania</taxon>
    </lineage>
</organism>
<evidence type="ECO:0000256" key="1">
    <source>
        <dbReference type="ARBA" id="ARBA00022729"/>
    </source>
</evidence>
<evidence type="ECO:0000259" key="4">
    <source>
        <dbReference type="Pfam" id="PF18962"/>
    </source>
</evidence>
<dbReference type="SUPFAM" id="SSF51126">
    <property type="entry name" value="Pectin lyase-like"/>
    <property type="match status" value="1"/>
</dbReference>
<feature type="signal peptide" evidence="2">
    <location>
        <begin position="1"/>
        <end position="20"/>
    </location>
</feature>
<reference evidence="5" key="1">
    <citation type="submission" date="2020-09" db="EMBL/GenBank/DDBJ databases">
        <title>Taishania pollutisoli gen. nov., sp. nov., Isolated from Tetrabromobisphenol A-Contaminated Soil.</title>
        <authorList>
            <person name="Chen Q."/>
        </authorList>
    </citation>
    <scope>NUCLEOTIDE SEQUENCE</scope>
    <source>
        <strain evidence="5">CZZ-1</strain>
    </source>
</reference>
<evidence type="ECO:0000256" key="2">
    <source>
        <dbReference type="SAM" id="SignalP"/>
    </source>
</evidence>
<dbReference type="Gene3D" id="2.160.20.10">
    <property type="entry name" value="Single-stranded right-handed beta-helix, Pectin lyase-like"/>
    <property type="match status" value="1"/>
</dbReference>
<dbReference type="InterPro" id="IPR012334">
    <property type="entry name" value="Pectin_lyas_fold"/>
</dbReference>
<feature type="domain" description="Secretion system C-terminal sorting" evidence="4">
    <location>
        <begin position="517"/>
        <end position="580"/>
    </location>
</feature>
<accession>A0A8J6PHS3</accession>
<dbReference type="EMBL" id="JACVEL010000002">
    <property type="protein sequence ID" value="MBC9811826.1"/>
    <property type="molecule type" value="Genomic_DNA"/>
</dbReference>
<sequence>MTRIFVLLLLTTGIPFCSTAQVIPSGRTVNWSLAGLKNGIQDYPTIVNIADYGGTGDGSSPTNTALSAAINSLNNTPGVIQFNEGTYLFDQVINLPDAVIIRGKGAELTTLRFTASGDLIQAKGSIENQEINVLESAGKNQNYLVLNPNHGINPGDFILLTLNDDTLVTSAWALRSVGQINKIAVVHADTVFLSSPLRMDYPLSLSPWIKKINPRKNVGIECMKIVRGSNDNFQSNNILFEYSVESWVKGIESDSCNYAHIAISNSSNIEIRNSFFQNAYSYGNGGKGYGVMIHMTAGECLVENNIFRQLRHGMILQAGANGNVFGYNYSVSPYWTEVSLPSGSAGDMVLHGNYVYANLFEGNIGQNIVIDDSHGKNGPYNTFFRNRAERYGIFMNNAPASDRQNIVGNEITNTGLTLGLYLLSGTDHFLYGNTVKGTLNPSGTQLLPEASYYHSSFPSFLSNTGSFPAIGTPTLYNTGNNAAKVNYLSGTYSYCHADLPPSSAGTAQQGQESPVAIFPNPSKEIIHVRLNKMYPENSNVQMYDVSGKLVYSVKLTSQEEIITISLLKAGFYLIHVIFGDNLYVESIHKE</sequence>
<proteinExistence type="predicted"/>
<dbReference type="Pfam" id="PF18962">
    <property type="entry name" value="Por_Secre_tail"/>
    <property type="match status" value="1"/>
</dbReference>
<keyword evidence="1 2" id="KW-0732">Signal</keyword>
<gene>
    <name evidence="5" type="ORF">H9Y05_04985</name>
</gene>
<feature type="domain" description="Rhamnogalacturonase A/B/Epimerase-like pectate lyase" evidence="3">
    <location>
        <begin position="46"/>
        <end position="132"/>
    </location>
</feature>
<protein>
    <submittedName>
        <fullName evidence="5">T9SS type A sorting domain-containing protein</fullName>
    </submittedName>
</protein>
<comment type="caution">
    <text evidence="5">The sequence shown here is derived from an EMBL/GenBank/DDBJ whole genome shotgun (WGS) entry which is preliminary data.</text>
</comment>
<evidence type="ECO:0000313" key="5">
    <source>
        <dbReference type="EMBL" id="MBC9811826.1"/>
    </source>
</evidence>